<evidence type="ECO:0000256" key="2">
    <source>
        <dbReference type="ARBA" id="ARBA00009891"/>
    </source>
</evidence>
<dbReference type="PRINTS" id="PR00348">
    <property type="entry name" value="UBIQUITIN"/>
</dbReference>
<evidence type="ECO:0000259" key="8">
    <source>
        <dbReference type="PROSITE" id="PS50053"/>
    </source>
</evidence>
<feature type="compositionally biased region" description="Low complexity" evidence="7">
    <location>
        <begin position="65"/>
        <end position="76"/>
    </location>
</feature>
<dbReference type="GO" id="GO:1990904">
    <property type="term" value="C:ribonucleoprotein complex"/>
    <property type="evidence" value="ECO:0007669"/>
    <property type="project" value="UniProtKB-KW"/>
</dbReference>
<organism evidence="9 10">
    <name type="scientific">Aedes aegypti</name>
    <name type="common">Yellowfever mosquito</name>
    <name type="synonym">Culex aegypti</name>
    <dbReference type="NCBI Taxonomy" id="7159"/>
    <lineage>
        <taxon>Eukaryota</taxon>
        <taxon>Metazoa</taxon>
        <taxon>Ecdysozoa</taxon>
        <taxon>Arthropoda</taxon>
        <taxon>Hexapoda</taxon>
        <taxon>Insecta</taxon>
        <taxon>Pterygota</taxon>
        <taxon>Neoptera</taxon>
        <taxon>Endopterygota</taxon>
        <taxon>Diptera</taxon>
        <taxon>Nematocera</taxon>
        <taxon>Culicoidea</taxon>
        <taxon>Culicidae</taxon>
        <taxon>Culicinae</taxon>
        <taxon>Aedini</taxon>
        <taxon>Aedes</taxon>
        <taxon>Stegomyia</taxon>
    </lineage>
</organism>
<dbReference type="AlphaFoldDB" id="Q16IG7"/>
<dbReference type="GO" id="GO:0005840">
    <property type="term" value="C:ribosome"/>
    <property type="evidence" value="ECO:0007669"/>
    <property type="project" value="UniProtKB-KW"/>
</dbReference>
<evidence type="ECO:0000256" key="4">
    <source>
        <dbReference type="ARBA" id="ARBA00022833"/>
    </source>
</evidence>
<dbReference type="InterPro" id="IPR002906">
    <property type="entry name" value="Ribosomal_eS31"/>
</dbReference>
<proteinExistence type="inferred from homology"/>
<name>Q16IG7_AEDAE</name>
<keyword evidence="6" id="KW-0687">Ribonucleoprotein</keyword>
<dbReference type="Proteomes" id="UP000682892">
    <property type="component" value="Unassembled WGS sequence"/>
</dbReference>
<dbReference type="Pfam" id="PF00240">
    <property type="entry name" value="ubiquitin"/>
    <property type="match status" value="1"/>
</dbReference>
<evidence type="ECO:0000256" key="7">
    <source>
        <dbReference type="SAM" id="MobiDB-lite"/>
    </source>
</evidence>
<dbReference type="InterPro" id="IPR011332">
    <property type="entry name" value="Ribosomal_zn-bd"/>
</dbReference>
<dbReference type="PaxDb" id="7159-AAEL013680-PA"/>
<dbReference type="InterPro" id="IPR029071">
    <property type="entry name" value="Ubiquitin-like_domsf"/>
</dbReference>
<evidence type="ECO:0000313" key="10">
    <source>
        <dbReference type="Proteomes" id="UP000682892"/>
    </source>
</evidence>
<protein>
    <submittedName>
        <fullName evidence="9">AAEL013680-PA</fullName>
    </submittedName>
</protein>
<feature type="domain" description="Ubiquitin-like" evidence="8">
    <location>
        <begin position="1"/>
        <end position="42"/>
    </location>
</feature>
<feature type="non-terminal residue" evidence="9">
    <location>
        <position position="1"/>
    </location>
</feature>
<dbReference type="GO" id="GO:0006412">
    <property type="term" value="P:translation"/>
    <property type="evidence" value="ECO:0007669"/>
    <property type="project" value="InterPro"/>
</dbReference>
<reference evidence="9" key="2">
    <citation type="journal article" date="2007" name="Science">
        <title>Genome sequence of Aedes aegypti, a major arbovirus vector.</title>
        <authorList>
            <person name="Nene V."/>
            <person name="Wortman J.R."/>
            <person name="Lawson D."/>
            <person name="Haas B."/>
            <person name="Kodira C."/>
            <person name="Tu Z.J."/>
            <person name="Loftus B."/>
            <person name="Xi Z."/>
            <person name="Megy K."/>
            <person name="Grabherr M."/>
            <person name="Ren Q."/>
            <person name="Zdobnov E.M."/>
            <person name="Lobo N.F."/>
            <person name="Campbell K.S."/>
            <person name="Brown S.E."/>
            <person name="Bonaldo M.F."/>
            <person name="Zhu J."/>
            <person name="Sinkins S.P."/>
            <person name="Hogenkamp D.G."/>
            <person name="Amedeo P."/>
            <person name="Arensburger P."/>
            <person name="Atkinson P.W."/>
            <person name="Bidwell S."/>
            <person name="Biedler J."/>
            <person name="Birney E."/>
            <person name="Bruggner R.V."/>
            <person name="Costas J."/>
            <person name="Coy M.R."/>
            <person name="Crabtree J."/>
            <person name="Crawford M."/>
            <person name="Debruyn B."/>
            <person name="Decaprio D."/>
            <person name="Eiglmeier K."/>
            <person name="Eisenstadt E."/>
            <person name="El-Dorry H."/>
            <person name="Gelbart W.M."/>
            <person name="Gomes S.L."/>
            <person name="Hammond M."/>
            <person name="Hannick L.I."/>
            <person name="Hogan J.R."/>
            <person name="Holmes M.H."/>
            <person name="Jaffe D."/>
            <person name="Johnston J.S."/>
            <person name="Kennedy R.C."/>
            <person name="Koo H."/>
            <person name="Kravitz S."/>
            <person name="Kriventseva E.V."/>
            <person name="Kulp D."/>
            <person name="Labutti K."/>
            <person name="Lee E."/>
            <person name="Li S."/>
            <person name="Lovin D.D."/>
            <person name="Mao C."/>
            <person name="Mauceli E."/>
            <person name="Menck C.F."/>
            <person name="Miller J.R."/>
            <person name="Montgomery P."/>
            <person name="Mori A."/>
            <person name="Nascimento A.L."/>
            <person name="Naveira H.F."/>
            <person name="Nusbaum C."/>
            <person name="O'leary S."/>
            <person name="Orvis J."/>
            <person name="Pertea M."/>
            <person name="Quesneville H."/>
            <person name="Reidenbach K.R."/>
            <person name="Rogers Y.H."/>
            <person name="Roth C.W."/>
            <person name="Schneider J.R."/>
            <person name="Schatz M."/>
            <person name="Shumway M."/>
            <person name="Stanke M."/>
            <person name="Stinson E.O."/>
            <person name="Tubio J.M."/>
            <person name="Vanzee J.P."/>
            <person name="Verjovski-Almeida S."/>
            <person name="Werner D."/>
            <person name="White O."/>
            <person name="Wyder S."/>
            <person name="Zeng Q."/>
            <person name="Zhao Q."/>
            <person name="Zhao Y."/>
            <person name="Hill C.A."/>
            <person name="Raikhel A.S."/>
            <person name="Soares M.B."/>
            <person name="Knudson D.L."/>
            <person name="Lee N.H."/>
            <person name="Galagan J."/>
            <person name="Salzberg S.L."/>
            <person name="Paulsen I.T."/>
            <person name="Dimopoulos G."/>
            <person name="Collins F.H."/>
            <person name="Birren B."/>
            <person name="Fraser-Liggett C.M."/>
            <person name="Severson D.W."/>
        </authorList>
    </citation>
    <scope>NUCLEOTIDE SEQUENCE [LARGE SCALE GENOMIC DNA]</scope>
    <source>
        <strain evidence="9">Liverpool</strain>
    </source>
</reference>
<keyword evidence="3" id="KW-1017">Isopeptide bond</keyword>
<dbReference type="InterPro" id="IPR019956">
    <property type="entry name" value="Ubiquitin_dom"/>
</dbReference>
<accession>Q16IG7</accession>
<dbReference type="Pfam" id="PF01599">
    <property type="entry name" value="Ribosomal_S27"/>
    <property type="match status" value="1"/>
</dbReference>
<reference evidence="9" key="1">
    <citation type="submission" date="2005-10" db="EMBL/GenBank/DDBJ databases">
        <authorList>
            <person name="Loftus B.J."/>
            <person name="Nene V.M."/>
            <person name="Hannick L.I."/>
            <person name="Bidwell S."/>
            <person name="Haas B."/>
            <person name="Amedeo P."/>
            <person name="Orvis J."/>
            <person name="Wortman J.R."/>
            <person name="White O.R."/>
            <person name="Salzberg S."/>
            <person name="Shumway M."/>
            <person name="Koo H."/>
            <person name="Zhao Y."/>
            <person name="Holmes M."/>
            <person name="Miller J."/>
            <person name="Schatz M."/>
            <person name="Pop M."/>
            <person name="Pai G."/>
            <person name="Utterback T."/>
            <person name="Rogers Y.-H."/>
            <person name="Kravitz S."/>
            <person name="Fraser C.M."/>
        </authorList>
    </citation>
    <scope>NUCLEOTIDE SEQUENCE</scope>
    <source>
        <strain evidence="9">Liverpool</strain>
    </source>
</reference>
<comment type="similarity">
    <text evidence="2">In the C-terminal section; belongs to the eukaryotic ribosomal protein eS31 family.</text>
</comment>
<dbReference type="PhylomeDB" id="Q16IG7"/>
<dbReference type="SUPFAM" id="SSF54236">
    <property type="entry name" value="Ubiquitin-like"/>
    <property type="match status" value="1"/>
</dbReference>
<dbReference type="PANTHER" id="PTHR10666">
    <property type="entry name" value="UBIQUITIN"/>
    <property type="match status" value="1"/>
</dbReference>
<keyword evidence="5" id="KW-0689">Ribosomal protein</keyword>
<evidence type="ECO:0000256" key="3">
    <source>
        <dbReference type="ARBA" id="ARBA00022499"/>
    </source>
</evidence>
<reference evidence="9" key="3">
    <citation type="submission" date="2012-09" db="EMBL/GenBank/DDBJ databases">
        <authorList>
            <consortium name="VectorBase"/>
        </authorList>
    </citation>
    <scope>NUCLEOTIDE SEQUENCE</scope>
    <source>
        <strain evidence="9">Liverpool</strain>
    </source>
</reference>
<dbReference type="InterPro" id="IPR000626">
    <property type="entry name" value="Ubiquitin-like_dom"/>
</dbReference>
<dbReference type="EMBL" id="CH478079">
    <property type="protein sequence ID" value="EAT34053.1"/>
    <property type="molecule type" value="Genomic_DNA"/>
</dbReference>
<gene>
    <name evidence="9" type="ORF">AaeL_AAEL013680</name>
</gene>
<dbReference type="InterPro" id="IPR038582">
    <property type="entry name" value="Ribosomal_eS31_euk-type_sf"/>
</dbReference>
<dbReference type="GO" id="GO:0003735">
    <property type="term" value="F:structural constituent of ribosome"/>
    <property type="evidence" value="ECO:0007669"/>
    <property type="project" value="InterPro"/>
</dbReference>
<dbReference type="STRING" id="7159.Q16IG7"/>
<keyword evidence="4" id="KW-0862">Zinc</keyword>
<dbReference type="SMART" id="SM01402">
    <property type="entry name" value="Ribosomal_S27"/>
    <property type="match status" value="1"/>
</dbReference>
<sequence length="132" mass="15019">HIKAKIQYKDGIPPDQQRSILAGKQLKNCRTLSDYNIQKESTESTLHLLLRLHGYVKKRKKNNYSTPTSSTGGRRSNLPSSSSKVDENGKIHLRRECTSESCCAGVVMATHEDRHYCSKCHLTLIYSKQEEK</sequence>
<dbReference type="HOGENOM" id="CLU_010412_2_0_1"/>
<dbReference type="Gene3D" id="3.10.20.90">
    <property type="entry name" value="Phosphatidylinositol 3-kinase Catalytic Subunit, Chain A, domain 1"/>
    <property type="match status" value="1"/>
</dbReference>
<evidence type="ECO:0000256" key="6">
    <source>
        <dbReference type="ARBA" id="ARBA00023274"/>
    </source>
</evidence>
<evidence type="ECO:0000256" key="1">
    <source>
        <dbReference type="ARBA" id="ARBA00008373"/>
    </source>
</evidence>
<dbReference type="eggNOG" id="KOG0004">
    <property type="taxonomic scope" value="Eukaryota"/>
</dbReference>
<comment type="similarity">
    <text evidence="1">In the N-terminal section; belongs to the ubiquitin family.</text>
</comment>
<feature type="region of interest" description="Disordered" evidence="7">
    <location>
        <begin position="59"/>
        <end position="89"/>
    </location>
</feature>
<dbReference type="Gene3D" id="6.20.50.150">
    <property type="match status" value="1"/>
</dbReference>
<dbReference type="PROSITE" id="PS50053">
    <property type="entry name" value="UBIQUITIN_2"/>
    <property type="match status" value="1"/>
</dbReference>
<evidence type="ECO:0000313" key="9">
    <source>
        <dbReference type="EMBL" id="EAT34053.1"/>
    </source>
</evidence>
<dbReference type="InterPro" id="IPR050158">
    <property type="entry name" value="Ubiquitin_ubiquitin-like"/>
</dbReference>
<dbReference type="SUPFAM" id="SSF57829">
    <property type="entry name" value="Zn-binding ribosomal proteins"/>
    <property type="match status" value="1"/>
</dbReference>
<dbReference type="VEuPathDB" id="VectorBase:AAEL013536"/>
<evidence type="ECO:0000256" key="5">
    <source>
        <dbReference type="ARBA" id="ARBA00022980"/>
    </source>
</evidence>